<keyword evidence="1" id="KW-0812">Transmembrane</keyword>
<accession>A0ABT9N690</accession>
<dbReference type="InterPro" id="IPR000572">
    <property type="entry name" value="OxRdtase_Mopterin-bd_dom"/>
</dbReference>
<dbReference type="EMBL" id="JAUSRA010000001">
    <property type="protein sequence ID" value="MDP9799225.1"/>
    <property type="molecule type" value="Genomic_DNA"/>
</dbReference>
<reference evidence="3 4" key="1">
    <citation type="submission" date="2023-07" db="EMBL/GenBank/DDBJ databases">
        <title>Sequencing the genomes of 1000 actinobacteria strains.</title>
        <authorList>
            <person name="Klenk H.-P."/>
        </authorList>
    </citation>
    <scope>NUCLEOTIDE SEQUENCE [LARGE SCALE GENOMIC DNA]</scope>
    <source>
        <strain evidence="3 4">DSM 44710</strain>
    </source>
</reference>
<dbReference type="SUPFAM" id="SSF56524">
    <property type="entry name" value="Oxidoreductase molybdopterin-binding domain"/>
    <property type="match status" value="1"/>
</dbReference>
<feature type="transmembrane region" description="Helical" evidence="1">
    <location>
        <begin position="130"/>
        <end position="151"/>
    </location>
</feature>
<dbReference type="Gene3D" id="3.90.420.10">
    <property type="entry name" value="Oxidoreductase, molybdopterin-binding domain"/>
    <property type="match status" value="1"/>
</dbReference>
<evidence type="ECO:0000256" key="1">
    <source>
        <dbReference type="SAM" id="Phobius"/>
    </source>
</evidence>
<keyword evidence="1" id="KW-0472">Membrane</keyword>
<organism evidence="3 4">
    <name type="scientific">Catenuloplanes nepalensis</name>
    <dbReference type="NCBI Taxonomy" id="587533"/>
    <lineage>
        <taxon>Bacteria</taxon>
        <taxon>Bacillati</taxon>
        <taxon>Actinomycetota</taxon>
        <taxon>Actinomycetes</taxon>
        <taxon>Micromonosporales</taxon>
        <taxon>Micromonosporaceae</taxon>
        <taxon>Catenuloplanes</taxon>
    </lineage>
</organism>
<evidence type="ECO:0000313" key="4">
    <source>
        <dbReference type="Proteomes" id="UP001240984"/>
    </source>
</evidence>
<sequence length="580" mass="58784">MAMTTETAAPTGTGRGAARWGAVAGVAAAAAGLGVAELVAVLIGPRSAPVVAVGGVVVDRVPAAVKDAAIAVFGVHDKTALIVGTMLLLALAAAGVGALAVRSLAYAVGGTALFGAIGVAAALTRPGANAAWALPSLAAVAGALTAGWFLLRLLPADSIVGGARSASVAAAAASGGARTAAVAPGAPGAAPGGDGTGMAVPGAAGSVDRVGAPVAGGRGRAVAAPDPEARRRFLKAAGLVVAGAAVAGYAGRWLSTRLSVSEVRAAVTLPRPVDPAPVLPGGLDPAPDGATYVTKNEDFYRIDTALSVPQVDPESWTLRIHGRVQREITLTWAELLKRPMVERYVTLACVSNEVGGDLIGNARWLGVPVKDLLDEAGPLDGADQVVSRSADGWTCGTPTEILRDGRDALLAIGMNGEPLPVEHGFPVRMVVPGLYGYVSACKWITEIELTSFADFDAYWVPRGWSARGPIKTQSRIDTPRRKATAGTVTVAGVAWAQHVGVTKVEVSVDDGPWTAAVLHPSVSTDTWCQWSYPWAATPGEHTLRVRATDAGGAVQTEAEAPVAPDGATGWHTVKVEVTAP</sequence>
<feature type="transmembrane region" description="Helical" evidence="1">
    <location>
        <begin position="104"/>
        <end position="124"/>
    </location>
</feature>
<proteinExistence type="predicted"/>
<feature type="transmembrane region" description="Helical" evidence="1">
    <location>
        <begin position="233"/>
        <end position="254"/>
    </location>
</feature>
<dbReference type="SUPFAM" id="SSF81296">
    <property type="entry name" value="E set domains"/>
    <property type="match status" value="1"/>
</dbReference>
<keyword evidence="1" id="KW-1133">Transmembrane helix</keyword>
<gene>
    <name evidence="3" type="ORF">J2S43_007737</name>
</gene>
<dbReference type="Pfam" id="PF00174">
    <property type="entry name" value="Oxidored_molyb"/>
    <property type="match status" value="1"/>
</dbReference>
<feature type="domain" description="Oxidoreductase molybdopterin-binding" evidence="2">
    <location>
        <begin position="306"/>
        <end position="459"/>
    </location>
</feature>
<dbReference type="Pfam" id="PF17957">
    <property type="entry name" value="Big_7"/>
    <property type="match status" value="1"/>
</dbReference>
<keyword evidence="4" id="KW-1185">Reference proteome</keyword>
<evidence type="ECO:0000259" key="2">
    <source>
        <dbReference type="Pfam" id="PF00174"/>
    </source>
</evidence>
<feature type="transmembrane region" description="Helical" evidence="1">
    <location>
        <begin position="20"/>
        <end position="43"/>
    </location>
</feature>
<feature type="transmembrane region" description="Helical" evidence="1">
    <location>
        <begin position="80"/>
        <end position="99"/>
    </location>
</feature>
<dbReference type="Proteomes" id="UP001240984">
    <property type="component" value="Unassembled WGS sequence"/>
</dbReference>
<dbReference type="PANTHER" id="PTHR19372">
    <property type="entry name" value="SULFITE REDUCTASE"/>
    <property type="match status" value="1"/>
</dbReference>
<dbReference type="PANTHER" id="PTHR19372:SF7">
    <property type="entry name" value="SULFITE OXIDASE, MITOCHONDRIAL"/>
    <property type="match status" value="1"/>
</dbReference>
<name>A0ABT9N690_9ACTN</name>
<dbReference type="InterPro" id="IPR036374">
    <property type="entry name" value="OxRdtase_Mopterin-bd_sf"/>
</dbReference>
<dbReference type="Gene3D" id="2.60.40.650">
    <property type="match status" value="1"/>
</dbReference>
<evidence type="ECO:0000313" key="3">
    <source>
        <dbReference type="EMBL" id="MDP9799225.1"/>
    </source>
</evidence>
<comment type="caution">
    <text evidence="3">The sequence shown here is derived from an EMBL/GenBank/DDBJ whole genome shotgun (WGS) entry which is preliminary data.</text>
</comment>
<dbReference type="InterPro" id="IPR014756">
    <property type="entry name" value="Ig_E-set"/>
</dbReference>
<protein>
    <submittedName>
        <fullName evidence="3">DMSO/TMAO reductase YedYZ molybdopterin-dependent catalytic subunit</fullName>
    </submittedName>
</protein>